<dbReference type="FunFam" id="3.40.50.720:FF:000041">
    <property type="entry name" value="D-3-phosphoglycerate dehydrogenase"/>
    <property type="match status" value="1"/>
</dbReference>
<dbReference type="SUPFAM" id="SSF51735">
    <property type="entry name" value="NAD(P)-binding Rossmann-fold domains"/>
    <property type="match status" value="1"/>
</dbReference>
<dbReference type="GO" id="GO:0004617">
    <property type="term" value="F:phosphoglycerate dehydrogenase activity"/>
    <property type="evidence" value="ECO:0007669"/>
    <property type="project" value="UniProtKB-ARBA"/>
</dbReference>
<feature type="domain" description="D-isomer specific 2-hydroxyacid dehydrogenase catalytic" evidence="6">
    <location>
        <begin position="12"/>
        <end position="324"/>
    </location>
</feature>
<dbReference type="InterPro" id="IPR050857">
    <property type="entry name" value="D-2-hydroxyacid_DH"/>
</dbReference>
<comment type="similarity">
    <text evidence="1 5">Belongs to the D-isomer specific 2-hydroxyacid dehydrogenase family.</text>
</comment>
<evidence type="ECO:0000256" key="5">
    <source>
        <dbReference type="RuleBase" id="RU003719"/>
    </source>
</evidence>
<evidence type="ECO:0000259" key="6">
    <source>
        <dbReference type="Pfam" id="PF00389"/>
    </source>
</evidence>
<dbReference type="Gene3D" id="3.30.70.260">
    <property type="match status" value="1"/>
</dbReference>
<dbReference type="GO" id="GO:0051287">
    <property type="term" value="F:NAD binding"/>
    <property type="evidence" value="ECO:0007669"/>
    <property type="project" value="InterPro"/>
</dbReference>
<dbReference type="InterPro" id="IPR006140">
    <property type="entry name" value="D-isomer_DH_NAD-bd"/>
</dbReference>
<dbReference type="SUPFAM" id="SSF52283">
    <property type="entry name" value="Formate/glycerate dehydrogenase catalytic domain-like"/>
    <property type="match status" value="1"/>
</dbReference>
<dbReference type="InterPro" id="IPR036291">
    <property type="entry name" value="NAD(P)-bd_dom_sf"/>
</dbReference>
<gene>
    <name evidence="8" type="ORF">SYNPS1DRAFT_15870</name>
</gene>
<dbReference type="Pfam" id="PF00389">
    <property type="entry name" value="2-Hacid_dh"/>
    <property type="match status" value="1"/>
</dbReference>
<dbReference type="InterPro" id="IPR029753">
    <property type="entry name" value="D-isomer_DH_CS"/>
</dbReference>
<dbReference type="AlphaFoldDB" id="A0A4P9Z0A3"/>
<comment type="pathway">
    <text evidence="4">Amino-acid biosynthesis.</text>
</comment>
<evidence type="ECO:0000256" key="4">
    <source>
        <dbReference type="ARBA" id="ARBA00029440"/>
    </source>
</evidence>
<organism evidence="8 9">
    <name type="scientific">Syncephalis pseudoplumigaleata</name>
    <dbReference type="NCBI Taxonomy" id="1712513"/>
    <lineage>
        <taxon>Eukaryota</taxon>
        <taxon>Fungi</taxon>
        <taxon>Fungi incertae sedis</taxon>
        <taxon>Zoopagomycota</taxon>
        <taxon>Zoopagomycotina</taxon>
        <taxon>Zoopagomycetes</taxon>
        <taxon>Zoopagales</taxon>
        <taxon>Piptocephalidaceae</taxon>
        <taxon>Syncephalis</taxon>
    </lineage>
</organism>
<dbReference type="PROSITE" id="PS00671">
    <property type="entry name" value="D_2_HYDROXYACID_DH_3"/>
    <property type="match status" value="1"/>
</dbReference>
<dbReference type="Proteomes" id="UP000278143">
    <property type="component" value="Unassembled WGS sequence"/>
</dbReference>
<dbReference type="CDD" id="cd04901">
    <property type="entry name" value="ACT_3PGDH"/>
    <property type="match status" value="1"/>
</dbReference>
<dbReference type="PANTHER" id="PTHR42789:SF1">
    <property type="entry name" value="D-ISOMER SPECIFIC 2-HYDROXYACID DEHYDROGENASE FAMILY PROTEIN (AFU_ORTHOLOGUE AFUA_6G10090)"/>
    <property type="match status" value="1"/>
</dbReference>
<evidence type="ECO:0000256" key="2">
    <source>
        <dbReference type="ARBA" id="ARBA00023002"/>
    </source>
</evidence>
<protein>
    <recommendedName>
        <fullName evidence="10">Phosphoglycerate dehydrogenase</fullName>
    </recommendedName>
</protein>
<keyword evidence="2 5" id="KW-0560">Oxidoreductase</keyword>
<reference evidence="9" key="1">
    <citation type="journal article" date="2018" name="Nat. Microbiol.">
        <title>Leveraging single-cell genomics to expand the fungal tree of life.</title>
        <authorList>
            <person name="Ahrendt S.R."/>
            <person name="Quandt C.A."/>
            <person name="Ciobanu D."/>
            <person name="Clum A."/>
            <person name="Salamov A."/>
            <person name="Andreopoulos B."/>
            <person name="Cheng J.F."/>
            <person name="Woyke T."/>
            <person name="Pelin A."/>
            <person name="Henrissat B."/>
            <person name="Reynolds N.K."/>
            <person name="Benny G.L."/>
            <person name="Smith M.E."/>
            <person name="James T.Y."/>
            <person name="Grigoriev I.V."/>
        </authorList>
    </citation>
    <scope>NUCLEOTIDE SEQUENCE [LARGE SCALE GENOMIC DNA]</scope>
    <source>
        <strain evidence="9">Benny S71-1</strain>
    </source>
</reference>
<evidence type="ECO:0000313" key="9">
    <source>
        <dbReference type="Proteomes" id="UP000278143"/>
    </source>
</evidence>
<proteinExistence type="inferred from homology"/>
<keyword evidence="3" id="KW-0520">NAD</keyword>
<dbReference type="OrthoDB" id="418179at2759"/>
<evidence type="ECO:0000259" key="7">
    <source>
        <dbReference type="Pfam" id="PF02826"/>
    </source>
</evidence>
<dbReference type="InterPro" id="IPR045865">
    <property type="entry name" value="ACT-like_dom_sf"/>
</dbReference>
<dbReference type="InterPro" id="IPR006139">
    <property type="entry name" value="D-isomer_2_OHA_DH_cat_dom"/>
</dbReference>
<dbReference type="PANTHER" id="PTHR42789">
    <property type="entry name" value="D-ISOMER SPECIFIC 2-HYDROXYACID DEHYDROGENASE FAMILY PROTEIN (AFU_ORTHOLOGUE AFUA_6G10090)"/>
    <property type="match status" value="1"/>
</dbReference>
<dbReference type="Pfam" id="PF02826">
    <property type="entry name" value="2-Hacid_dh_C"/>
    <property type="match status" value="1"/>
</dbReference>
<dbReference type="Gene3D" id="3.40.50.720">
    <property type="entry name" value="NAD(P)-binding Rossmann-like Domain"/>
    <property type="match status" value="2"/>
</dbReference>
<keyword evidence="9" id="KW-1185">Reference proteome</keyword>
<evidence type="ECO:0000256" key="3">
    <source>
        <dbReference type="ARBA" id="ARBA00023027"/>
    </source>
</evidence>
<dbReference type="CDD" id="cd12176">
    <property type="entry name" value="PGDH_3"/>
    <property type="match status" value="1"/>
</dbReference>
<name>A0A4P9Z0A3_9FUNG</name>
<accession>A0A4P9Z0A3</accession>
<dbReference type="EMBL" id="KZ989809">
    <property type="protein sequence ID" value="RKP25292.1"/>
    <property type="molecule type" value="Genomic_DNA"/>
</dbReference>
<dbReference type="SUPFAM" id="SSF55021">
    <property type="entry name" value="ACT-like"/>
    <property type="match status" value="1"/>
</dbReference>
<sequence>MVFSQRQQIIRVLLLENVNQVAVDHLRQSGFEVEHHAKALPEDVLREKIRNVHIVGIRSKTQLTADILKEAKQLLAIGCFCIGTNQVDLEAAARQGIAVFNSPFSNSRSVAELVLAEIISLARQLGDRNKELHAGTWNKVSARCYEIRGKTLGIVGYGHIGSQLSVLAEAMGMQVIFMDVLQLMPLGSAQPVATLDELLAKADFVTLHVPETPETKLMIGARELQLMRPGSYLINASRGTVVDIPALAEALRSGHLGGAAVDVYPSEPFKNGPGFATELIGCPNTILTPHIGGSTEEAQRAIGVEVSAALQKFAQTGSTLGAVNYPEVNLRVAPGAGRFARILHTHQNVPGVLKEINNILAAHNVEKQLCDNRGDIAYLMADLRVDNDEDLGEIFKKISMTPTNILTRVL</sequence>
<evidence type="ECO:0000256" key="1">
    <source>
        <dbReference type="ARBA" id="ARBA00005854"/>
    </source>
</evidence>
<dbReference type="GO" id="GO:0006564">
    <property type="term" value="P:L-serine biosynthetic process"/>
    <property type="evidence" value="ECO:0007669"/>
    <property type="project" value="UniProtKB-ARBA"/>
</dbReference>
<dbReference type="NCBIfam" id="NF008759">
    <property type="entry name" value="PRK11790.1"/>
    <property type="match status" value="1"/>
</dbReference>
<evidence type="ECO:0000313" key="8">
    <source>
        <dbReference type="EMBL" id="RKP25292.1"/>
    </source>
</evidence>
<dbReference type="GO" id="GO:0047545">
    <property type="term" value="F:(S)-2-hydroxyglutarate dehydrogenase activity"/>
    <property type="evidence" value="ECO:0007669"/>
    <property type="project" value="UniProtKB-ARBA"/>
</dbReference>
<evidence type="ECO:0008006" key="10">
    <source>
        <dbReference type="Google" id="ProtNLM"/>
    </source>
</evidence>
<dbReference type="PROSITE" id="PS00670">
    <property type="entry name" value="D_2_HYDROXYACID_DH_2"/>
    <property type="match status" value="1"/>
</dbReference>
<feature type="domain" description="D-isomer specific 2-hydroxyacid dehydrogenase NAD-binding" evidence="7">
    <location>
        <begin position="116"/>
        <end position="292"/>
    </location>
</feature>